<dbReference type="GO" id="GO:0016491">
    <property type="term" value="F:oxidoreductase activity"/>
    <property type="evidence" value="ECO:0007669"/>
    <property type="project" value="UniProtKB-KW"/>
</dbReference>
<protein>
    <recommendedName>
        <fullName evidence="4">NmrA-like domain-containing protein</fullName>
    </recommendedName>
</protein>
<dbReference type="GO" id="GO:0005634">
    <property type="term" value="C:nucleus"/>
    <property type="evidence" value="ECO:0007669"/>
    <property type="project" value="TreeGrafter"/>
</dbReference>
<dbReference type="Gene3D" id="3.90.25.10">
    <property type="entry name" value="UDP-galactose 4-epimerase, domain 1"/>
    <property type="match status" value="1"/>
</dbReference>
<evidence type="ECO:0000313" key="6">
    <source>
        <dbReference type="Proteomes" id="UP001164286"/>
    </source>
</evidence>
<proteinExistence type="inferred from homology"/>
<accession>A0AA38H935</accession>
<keyword evidence="3" id="KW-0560">Oxidoreductase</keyword>
<dbReference type="Proteomes" id="UP001164286">
    <property type="component" value="Unassembled WGS sequence"/>
</dbReference>
<dbReference type="EMBL" id="JAKWFO010000005">
    <property type="protein sequence ID" value="KAI9636563.1"/>
    <property type="molecule type" value="Genomic_DNA"/>
</dbReference>
<gene>
    <name evidence="5" type="ORF">MKK02DRAFT_26925</name>
</gene>
<dbReference type="GeneID" id="77726476"/>
<dbReference type="CDD" id="cd05251">
    <property type="entry name" value="NmrA_like_SDR_a"/>
    <property type="match status" value="1"/>
</dbReference>
<dbReference type="PANTHER" id="PTHR42748:SF30">
    <property type="entry name" value="NMRA-LIKE DOMAIN-CONTAINING PROTEIN"/>
    <property type="match status" value="1"/>
</dbReference>
<evidence type="ECO:0000259" key="4">
    <source>
        <dbReference type="Pfam" id="PF05368"/>
    </source>
</evidence>
<dbReference type="InterPro" id="IPR051164">
    <property type="entry name" value="NmrA-like_oxidored"/>
</dbReference>
<comment type="similarity">
    <text evidence="1">Belongs to the NmrA-type oxidoreductase family.</text>
</comment>
<organism evidence="5 6">
    <name type="scientific">Dioszegia hungarica</name>
    <dbReference type="NCBI Taxonomy" id="4972"/>
    <lineage>
        <taxon>Eukaryota</taxon>
        <taxon>Fungi</taxon>
        <taxon>Dikarya</taxon>
        <taxon>Basidiomycota</taxon>
        <taxon>Agaricomycotina</taxon>
        <taxon>Tremellomycetes</taxon>
        <taxon>Tremellales</taxon>
        <taxon>Bulleribasidiaceae</taxon>
        <taxon>Dioszegia</taxon>
    </lineage>
</organism>
<sequence length="287" mass="31064">MPTEILIVGATGKQGGKALSNLLESPNASSNLSLRFLTRNPTSASAQKLVARGAKAVKGDLNDTSSLNSALEGVDRAFFVTDALAGEAKEVQQGKNFVNAAQKAGVKHLVFTSVCAADTATIVPHFRSKYEVEKHLQASGISHTILRPVAFMDNFPVASGITRFLGIGAFFAFTKGRPCAFIAVEDIGVFAGKALLSPEDPAFKNQIIDLAEGDYDLESTRRSIQKAQGYSPWLASYIPGFTRSILPHDFKMMFTYFEQSGYPAVNTAELKKIHPGLMSMEDYFRKG</sequence>
<evidence type="ECO:0000313" key="5">
    <source>
        <dbReference type="EMBL" id="KAI9636563.1"/>
    </source>
</evidence>
<dbReference type="InterPro" id="IPR008030">
    <property type="entry name" value="NmrA-like"/>
</dbReference>
<evidence type="ECO:0000256" key="2">
    <source>
        <dbReference type="ARBA" id="ARBA00022857"/>
    </source>
</evidence>
<evidence type="ECO:0000256" key="3">
    <source>
        <dbReference type="ARBA" id="ARBA00023002"/>
    </source>
</evidence>
<dbReference type="SUPFAM" id="SSF51735">
    <property type="entry name" value="NAD(P)-binding Rossmann-fold domains"/>
    <property type="match status" value="1"/>
</dbReference>
<dbReference type="Gene3D" id="3.40.50.720">
    <property type="entry name" value="NAD(P)-binding Rossmann-like Domain"/>
    <property type="match status" value="1"/>
</dbReference>
<dbReference type="InterPro" id="IPR036291">
    <property type="entry name" value="NAD(P)-bd_dom_sf"/>
</dbReference>
<dbReference type="AlphaFoldDB" id="A0AA38H935"/>
<dbReference type="Pfam" id="PF05368">
    <property type="entry name" value="NmrA"/>
    <property type="match status" value="1"/>
</dbReference>
<dbReference type="RefSeq" id="XP_052946340.1">
    <property type="nucleotide sequence ID" value="XM_053087275.1"/>
</dbReference>
<dbReference type="PANTHER" id="PTHR42748">
    <property type="entry name" value="NITROGEN METABOLITE REPRESSION PROTEIN NMRA FAMILY MEMBER"/>
    <property type="match status" value="1"/>
</dbReference>
<evidence type="ECO:0000256" key="1">
    <source>
        <dbReference type="ARBA" id="ARBA00006328"/>
    </source>
</evidence>
<feature type="domain" description="NmrA-like" evidence="4">
    <location>
        <begin position="4"/>
        <end position="283"/>
    </location>
</feature>
<keyword evidence="2" id="KW-0521">NADP</keyword>
<name>A0AA38H935_9TREE</name>
<reference evidence="5" key="1">
    <citation type="journal article" date="2022" name="G3 (Bethesda)">
        <title>High quality genome of the basidiomycete yeast Dioszegia hungarica PDD-24b-2 isolated from cloud water.</title>
        <authorList>
            <person name="Jarrige D."/>
            <person name="Haridas S."/>
            <person name="Bleykasten-Grosshans C."/>
            <person name="Joly M."/>
            <person name="Nadalig T."/>
            <person name="Sancelme M."/>
            <person name="Vuilleumier S."/>
            <person name="Grigoriev I.V."/>
            <person name="Amato P."/>
            <person name="Bringel F."/>
        </authorList>
    </citation>
    <scope>NUCLEOTIDE SEQUENCE</scope>
    <source>
        <strain evidence="5">PDD-24b-2</strain>
    </source>
</reference>
<comment type="caution">
    <text evidence="5">The sequence shown here is derived from an EMBL/GenBank/DDBJ whole genome shotgun (WGS) entry which is preliminary data.</text>
</comment>
<keyword evidence="6" id="KW-1185">Reference proteome</keyword>